<reference evidence="2 3" key="1">
    <citation type="submission" date="2021-07" db="EMBL/GenBank/DDBJ databases">
        <title>A novel Jannaschia species isolated from marine dinoflagellate Ceratoperidinium margalefii.</title>
        <authorList>
            <person name="Jiang Y."/>
            <person name="Li Z."/>
        </authorList>
    </citation>
    <scope>NUCLEOTIDE SEQUENCE [LARGE SCALE GENOMIC DNA]</scope>
    <source>
        <strain evidence="2 3">J12C1-MA-4</strain>
    </source>
</reference>
<organism evidence="2 3">
    <name type="scientific">Gymnodinialimonas ceratoperidinii</name>
    <dbReference type="NCBI Taxonomy" id="2856823"/>
    <lineage>
        <taxon>Bacteria</taxon>
        <taxon>Pseudomonadati</taxon>
        <taxon>Pseudomonadota</taxon>
        <taxon>Alphaproteobacteria</taxon>
        <taxon>Rhodobacterales</taxon>
        <taxon>Paracoccaceae</taxon>
        <taxon>Gymnodinialimonas</taxon>
    </lineage>
</organism>
<keyword evidence="1" id="KW-0812">Transmembrane</keyword>
<feature type="transmembrane region" description="Helical" evidence="1">
    <location>
        <begin position="54"/>
        <end position="79"/>
    </location>
</feature>
<evidence type="ECO:0000313" key="2">
    <source>
        <dbReference type="EMBL" id="QXT40987.1"/>
    </source>
</evidence>
<keyword evidence="1" id="KW-0472">Membrane</keyword>
<accession>A0A8F6YE93</accession>
<keyword evidence="3" id="KW-1185">Reference proteome</keyword>
<dbReference type="RefSeq" id="WP_219004485.1">
    <property type="nucleotide sequence ID" value="NZ_CP079194.1"/>
</dbReference>
<dbReference type="EMBL" id="CP079194">
    <property type="protein sequence ID" value="QXT40987.1"/>
    <property type="molecule type" value="Genomic_DNA"/>
</dbReference>
<dbReference type="AlphaFoldDB" id="A0A8F6YE93"/>
<name>A0A8F6YE93_9RHOB</name>
<feature type="transmembrane region" description="Helical" evidence="1">
    <location>
        <begin position="12"/>
        <end position="34"/>
    </location>
</feature>
<evidence type="ECO:0000256" key="1">
    <source>
        <dbReference type="SAM" id="Phobius"/>
    </source>
</evidence>
<dbReference type="KEGG" id="gce:KYE46_07125"/>
<feature type="transmembrane region" description="Helical" evidence="1">
    <location>
        <begin position="91"/>
        <end position="115"/>
    </location>
</feature>
<sequence>MDRFFSLDLPFSRFAANTLILSCVSLVPLLLFYVALTPGFGSMLLENGPALRRFLRQVLTNGIPVVFAVNYLSLFLYAVSAKRQGTHSSSILILIVDLPARIFVFVALHAFIYFVSADWFGSFGGNRWQALRVVGPTLARSAMFENISGVYLYATMISAVPLYLNVISVLLAGEGQVSQRIQCKLTWLGKGCIATLSALSAFVYFGLFTLLLTALASLIAALQIP</sequence>
<keyword evidence="1" id="KW-1133">Transmembrane helix</keyword>
<feature type="transmembrane region" description="Helical" evidence="1">
    <location>
        <begin position="193"/>
        <end position="222"/>
    </location>
</feature>
<dbReference type="Proteomes" id="UP000825009">
    <property type="component" value="Chromosome"/>
</dbReference>
<gene>
    <name evidence="2" type="ORF">KYE46_07125</name>
</gene>
<feature type="transmembrane region" description="Helical" evidence="1">
    <location>
        <begin position="150"/>
        <end position="172"/>
    </location>
</feature>
<protein>
    <submittedName>
        <fullName evidence="2">Uncharacterized protein</fullName>
    </submittedName>
</protein>
<evidence type="ECO:0000313" key="3">
    <source>
        <dbReference type="Proteomes" id="UP000825009"/>
    </source>
</evidence>
<proteinExistence type="predicted"/>